<sequence length="396" mass="41682">MSLVLLESEDVAWFRDDLNAARGVASRLARRIGLGEHRVGEAVLAVSEAASNLAKHAVSGAIVLRIVRTEQHIGLEFLALDDGPGMADVAASMRDGRSTAGTLGIGLGMITRLADTFDLHSIPGQGTVMLARFWPRDSRLRRPSARHASPESVVAGVTRCISGAQTVEDGRPACGDGWAARWDTAETPAPAPWPAPHDAVPDARTSAQGRTVPRPDRLAAAPVSTALGVGRAVLVMLCDGLGHGPLAEIATQAAIRAIRTGRSRSPEEVMTDIHQALAGTRGAAVAVARIEPDCRRVLFCGVGNIAAAIVTPTSKTSLASQPGIVGHRIPILRTTTHPLPAGSTWVMHSDGLTQRWNPQDLPGLLEHTPPVIAGHLLRTAGKHHDDASILVAKGMW</sequence>
<dbReference type="PANTHER" id="PTHR35801:SF1">
    <property type="entry name" value="PHOSPHOSERINE PHOSPHATASE RSBX"/>
    <property type="match status" value="1"/>
</dbReference>
<dbReference type="EMBL" id="JAMQAW010000007">
    <property type="protein sequence ID" value="MCM2388107.1"/>
    <property type="molecule type" value="Genomic_DNA"/>
</dbReference>
<dbReference type="CDD" id="cd16934">
    <property type="entry name" value="HATPase_RsbT-like"/>
    <property type="match status" value="1"/>
</dbReference>
<reference evidence="2" key="1">
    <citation type="submission" date="2022-06" db="EMBL/GenBank/DDBJ databases">
        <title>Genome public.</title>
        <authorList>
            <person name="Sun Q."/>
        </authorList>
    </citation>
    <scope>NUCLEOTIDE SEQUENCE</scope>
    <source>
        <strain evidence="2">CWNU-1</strain>
    </source>
</reference>
<dbReference type="SUPFAM" id="SSF55874">
    <property type="entry name" value="ATPase domain of HSP90 chaperone/DNA topoisomerase II/histidine kinase"/>
    <property type="match status" value="1"/>
</dbReference>
<comment type="caution">
    <text evidence="2">The sequence shown here is derived from an EMBL/GenBank/DDBJ whole genome shotgun (WGS) entry which is preliminary data.</text>
</comment>
<dbReference type="Pfam" id="PF07228">
    <property type="entry name" value="SpoIIE"/>
    <property type="match status" value="1"/>
</dbReference>
<evidence type="ECO:0000259" key="1">
    <source>
        <dbReference type="SMART" id="SM00331"/>
    </source>
</evidence>
<dbReference type="Proteomes" id="UP001431429">
    <property type="component" value="Unassembled WGS sequence"/>
</dbReference>
<dbReference type="Pfam" id="PF13581">
    <property type="entry name" value="HATPase_c_2"/>
    <property type="match status" value="1"/>
</dbReference>
<dbReference type="GO" id="GO:0005524">
    <property type="term" value="F:ATP binding"/>
    <property type="evidence" value="ECO:0007669"/>
    <property type="project" value="UniProtKB-KW"/>
</dbReference>
<gene>
    <name evidence="2" type="ORF">NBG84_07225</name>
</gene>
<keyword evidence="3" id="KW-1185">Reference proteome</keyword>
<dbReference type="PANTHER" id="PTHR35801">
    <property type="entry name" value="PHOSPHOSERINE PHOSPHATASE RSBX"/>
    <property type="match status" value="1"/>
</dbReference>
<proteinExistence type="predicted"/>
<accession>A0ABT0UHK4</accession>
<keyword evidence="2" id="KW-0067">ATP-binding</keyword>
<dbReference type="SMART" id="SM00331">
    <property type="entry name" value="PP2C_SIG"/>
    <property type="match status" value="1"/>
</dbReference>
<feature type="domain" description="PPM-type phosphatase" evidence="1">
    <location>
        <begin position="214"/>
        <end position="394"/>
    </location>
</feature>
<dbReference type="InterPro" id="IPR001932">
    <property type="entry name" value="PPM-type_phosphatase-like_dom"/>
</dbReference>
<dbReference type="Gene3D" id="3.30.565.10">
    <property type="entry name" value="Histidine kinase-like ATPase, C-terminal domain"/>
    <property type="match status" value="1"/>
</dbReference>
<dbReference type="InterPro" id="IPR036890">
    <property type="entry name" value="HATPase_C_sf"/>
</dbReference>
<organism evidence="2 3">
    <name type="scientific">Streptomyces albipurpureus</name>
    <dbReference type="NCBI Taxonomy" id="2897419"/>
    <lineage>
        <taxon>Bacteria</taxon>
        <taxon>Bacillati</taxon>
        <taxon>Actinomycetota</taxon>
        <taxon>Actinomycetes</taxon>
        <taxon>Kitasatosporales</taxon>
        <taxon>Streptomycetaceae</taxon>
        <taxon>Streptomyces</taxon>
    </lineage>
</organism>
<evidence type="ECO:0000313" key="2">
    <source>
        <dbReference type="EMBL" id="MCM2388107.1"/>
    </source>
</evidence>
<dbReference type="InterPro" id="IPR036457">
    <property type="entry name" value="PPM-type-like_dom_sf"/>
</dbReference>
<dbReference type="Gene3D" id="3.60.40.10">
    <property type="entry name" value="PPM-type phosphatase domain"/>
    <property type="match status" value="1"/>
</dbReference>
<keyword evidence="2" id="KW-0547">Nucleotide-binding</keyword>
<dbReference type="SUPFAM" id="SSF81606">
    <property type="entry name" value="PP2C-like"/>
    <property type="match status" value="1"/>
</dbReference>
<name>A0ABT0UHK4_9ACTN</name>
<dbReference type="InterPro" id="IPR039248">
    <property type="entry name" value="Ptase_RsbX"/>
</dbReference>
<evidence type="ECO:0000313" key="3">
    <source>
        <dbReference type="Proteomes" id="UP001431429"/>
    </source>
</evidence>
<dbReference type="RefSeq" id="WP_250918465.1">
    <property type="nucleotide sequence ID" value="NZ_JAMQAW010000007.1"/>
</dbReference>
<dbReference type="InterPro" id="IPR003594">
    <property type="entry name" value="HATPase_dom"/>
</dbReference>
<protein>
    <submittedName>
        <fullName evidence="2">ATP-binding protein</fullName>
    </submittedName>
</protein>